<keyword evidence="2" id="KW-0813">Transport</keyword>
<keyword evidence="6 7" id="KW-0472">Membrane</keyword>
<feature type="transmembrane region" description="Helical" evidence="7">
    <location>
        <begin position="48"/>
        <end position="68"/>
    </location>
</feature>
<evidence type="ECO:0000313" key="9">
    <source>
        <dbReference type="EMBL" id="KAF9615970.1"/>
    </source>
</evidence>
<feature type="domain" description="Amino acid transporter transmembrane" evidence="8">
    <location>
        <begin position="1"/>
        <end position="68"/>
    </location>
</feature>
<keyword evidence="5 7" id="KW-1133">Transmembrane helix</keyword>
<dbReference type="Proteomes" id="UP000631114">
    <property type="component" value="Unassembled WGS sequence"/>
</dbReference>
<dbReference type="EMBL" id="JADFTS010000003">
    <property type="protein sequence ID" value="KAF9615970.1"/>
    <property type="molecule type" value="Genomic_DNA"/>
</dbReference>
<keyword evidence="4" id="KW-0029">Amino-acid transport</keyword>
<dbReference type="GO" id="GO:0016020">
    <property type="term" value="C:membrane"/>
    <property type="evidence" value="ECO:0007669"/>
    <property type="project" value="UniProtKB-SubCell"/>
</dbReference>
<comment type="caution">
    <text evidence="9">The sequence shown here is derived from an EMBL/GenBank/DDBJ whole genome shotgun (WGS) entry which is preliminary data.</text>
</comment>
<keyword evidence="10" id="KW-1185">Reference proteome</keyword>
<evidence type="ECO:0000256" key="6">
    <source>
        <dbReference type="ARBA" id="ARBA00023136"/>
    </source>
</evidence>
<evidence type="ECO:0000256" key="7">
    <source>
        <dbReference type="SAM" id="Phobius"/>
    </source>
</evidence>
<dbReference type="Pfam" id="PF01490">
    <property type="entry name" value="Aa_trans"/>
    <property type="match status" value="1"/>
</dbReference>
<evidence type="ECO:0000256" key="1">
    <source>
        <dbReference type="ARBA" id="ARBA00004370"/>
    </source>
</evidence>
<accession>A0A835M1X5</accession>
<gene>
    <name evidence="9" type="ORF">IFM89_027396</name>
</gene>
<feature type="transmembrane region" description="Helical" evidence="7">
    <location>
        <begin position="6"/>
        <end position="27"/>
    </location>
</feature>
<proteinExistence type="predicted"/>
<dbReference type="InterPro" id="IPR013057">
    <property type="entry name" value="AA_transpt_TM"/>
</dbReference>
<evidence type="ECO:0000256" key="2">
    <source>
        <dbReference type="ARBA" id="ARBA00022448"/>
    </source>
</evidence>
<name>A0A835M1X5_9MAGN</name>
<evidence type="ECO:0000256" key="5">
    <source>
        <dbReference type="ARBA" id="ARBA00022989"/>
    </source>
</evidence>
<dbReference type="AlphaFoldDB" id="A0A835M1X5"/>
<protein>
    <recommendedName>
        <fullName evidence="8">Amino acid transporter transmembrane domain-containing protein</fullName>
    </recommendedName>
</protein>
<organism evidence="9 10">
    <name type="scientific">Coptis chinensis</name>
    <dbReference type="NCBI Taxonomy" id="261450"/>
    <lineage>
        <taxon>Eukaryota</taxon>
        <taxon>Viridiplantae</taxon>
        <taxon>Streptophyta</taxon>
        <taxon>Embryophyta</taxon>
        <taxon>Tracheophyta</taxon>
        <taxon>Spermatophyta</taxon>
        <taxon>Magnoliopsida</taxon>
        <taxon>Ranunculales</taxon>
        <taxon>Ranunculaceae</taxon>
        <taxon>Coptidoideae</taxon>
        <taxon>Coptis</taxon>
    </lineage>
</organism>
<evidence type="ECO:0000256" key="3">
    <source>
        <dbReference type="ARBA" id="ARBA00022692"/>
    </source>
</evidence>
<comment type="subcellular location">
    <subcellularLocation>
        <location evidence="1">Membrane</location>
    </subcellularLocation>
</comment>
<evidence type="ECO:0000256" key="4">
    <source>
        <dbReference type="ARBA" id="ARBA00022970"/>
    </source>
</evidence>
<reference evidence="9 10" key="1">
    <citation type="submission" date="2020-10" db="EMBL/GenBank/DDBJ databases">
        <title>The Coptis chinensis genome and diversification of protoberbering-type alkaloids.</title>
        <authorList>
            <person name="Wang B."/>
            <person name="Shu S."/>
            <person name="Song C."/>
            <person name="Liu Y."/>
        </authorList>
    </citation>
    <scope>NUCLEOTIDE SEQUENCE [LARGE SCALE GENOMIC DNA]</scope>
    <source>
        <strain evidence="9">HL-2020</strain>
        <tissue evidence="9">Leaf</tissue>
    </source>
</reference>
<evidence type="ECO:0000259" key="8">
    <source>
        <dbReference type="Pfam" id="PF01490"/>
    </source>
</evidence>
<evidence type="ECO:0000313" key="10">
    <source>
        <dbReference type="Proteomes" id="UP000631114"/>
    </source>
</evidence>
<dbReference type="PANTHER" id="PTHR48017">
    <property type="entry name" value="OS05G0424000 PROTEIN-RELATED"/>
    <property type="match status" value="1"/>
</dbReference>
<sequence length="81" mass="9268">MAMPFFNDVVALLGAIGYWLLTVYFPIEMYISQKKIQRFTYRWFGLQILNFFCLLVALAAACGSIQGITKALHVSKPFRSK</sequence>
<dbReference type="GO" id="GO:0006865">
    <property type="term" value="P:amino acid transport"/>
    <property type="evidence" value="ECO:0007669"/>
    <property type="project" value="UniProtKB-KW"/>
</dbReference>
<keyword evidence="3 7" id="KW-0812">Transmembrane</keyword>
<dbReference type="OrthoDB" id="40134at2759"/>